<keyword evidence="3" id="KW-0732">Signal</keyword>
<feature type="chain" id="PRO_5043926548" evidence="3">
    <location>
        <begin position="21"/>
        <end position="174"/>
    </location>
</feature>
<accession>A0AAX6MT20</accession>
<feature type="signal peptide" evidence="3">
    <location>
        <begin position="1"/>
        <end position="20"/>
    </location>
</feature>
<gene>
    <name evidence="4" type="ORF">Daesc_003409</name>
</gene>
<feature type="region of interest" description="Disordered" evidence="1">
    <location>
        <begin position="85"/>
        <end position="148"/>
    </location>
</feature>
<dbReference type="AlphaFoldDB" id="A0AAX6MT20"/>
<comment type="caution">
    <text evidence="4">The sequence shown here is derived from an EMBL/GenBank/DDBJ whole genome shotgun (WGS) entry which is preliminary data.</text>
</comment>
<keyword evidence="5" id="KW-1185">Reference proteome</keyword>
<feature type="compositionally biased region" description="Low complexity" evidence="1">
    <location>
        <begin position="123"/>
        <end position="140"/>
    </location>
</feature>
<proteinExistence type="predicted"/>
<keyword evidence="2" id="KW-1133">Transmembrane helix</keyword>
<organism evidence="4 5">
    <name type="scientific">Daldinia eschscholtzii</name>
    <dbReference type="NCBI Taxonomy" id="292717"/>
    <lineage>
        <taxon>Eukaryota</taxon>
        <taxon>Fungi</taxon>
        <taxon>Dikarya</taxon>
        <taxon>Ascomycota</taxon>
        <taxon>Pezizomycotina</taxon>
        <taxon>Sordariomycetes</taxon>
        <taxon>Xylariomycetidae</taxon>
        <taxon>Xylariales</taxon>
        <taxon>Hypoxylaceae</taxon>
        <taxon>Daldinia</taxon>
    </lineage>
</organism>
<dbReference type="Proteomes" id="UP001369815">
    <property type="component" value="Unassembled WGS sequence"/>
</dbReference>
<name>A0AAX6MT20_9PEZI</name>
<keyword evidence="2" id="KW-0812">Transmembrane</keyword>
<evidence type="ECO:0000313" key="5">
    <source>
        <dbReference type="Proteomes" id="UP001369815"/>
    </source>
</evidence>
<evidence type="ECO:0000256" key="1">
    <source>
        <dbReference type="SAM" id="MobiDB-lite"/>
    </source>
</evidence>
<dbReference type="EMBL" id="JBANMG010000003">
    <property type="protein sequence ID" value="KAK6955765.1"/>
    <property type="molecule type" value="Genomic_DNA"/>
</dbReference>
<sequence length="174" mass="17413">MRAFFAVFTAILAFVQVAAAIPPACLLAALGVQENPSDLKAVCGDLQHAMQGNLTSNCHKDVLPEAYKVYSSKCLEQGVTVAKLPTSSTSSAHSSTGTSTASATGSNSVSASATPTSDSTVNSGESGSDSATSSTESGTTPVPTGNAGMATEPKPFLFAAAALFATGLTSVIFL</sequence>
<protein>
    <submittedName>
        <fullName evidence="4">Uncharacterized protein</fullName>
    </submittedName>
</protein>
<keyword evidence="2" id="KW-0472">Membrane</keyword>
<evidence type="ECO:0000256" key="2">
    <source>
        <dbReference type="SAM" id="Phobius"/>
    </source>
</evidence>
<evidence type="ECO:0000313" key="4">
    <source>
        <dbReference type="EMBL" id="KAK6955765.1"/>
    </source>
</evidence>
<feature type="compositionally biased region" description="Low complexity" evidence="1">
    <location>
        <begin position="86"/>
        <end position="114"/>
    </location>
</feature>
<reference evidence="4 5" key="1">
    <citation type="journal article" date="2024" name="Front Chem Biol">
        <title>Unveiling the potential of Daldinia eschscholtzii MFLUCC 19-0629 through bioactivity and bioinformatics studies for enhanced sustainable agriculture production.</title>
        <authorList>
            <person name="Brooks S."/>
            <person name="Weaver J.A."/>
            <person name="Klomchit A."/>
            <person name="Alharthi S.A."/>
            <person name="Onlamun T."/>
            <person name="Nurani R."/>
            <person name="Vong T.K."/>
            <person name="Alberti F."/>
            <person name="Greco C."/>
        </authorList>
    </citation>
    <scope>NUCLEOTIDE SEQUENCE [LARGE SCALE GENOMIC DNA]</scope>
    <source>
        <strain evidence="4">MFLUCC 19-0629</strain>
    </source>
</reference>
<evidence type="ECO:0000256" key="3">
    <source>
        <dbReference type="SAM" id="SignalP"/>
    </source>
</evidence>
<feature type="transmembrane region" description="Helical" evidence="2">
    <location>
        <begin position="156"/>
        <end position="173"/>
    </location>
</feature>